<reference evidence="2" key="2">
    <citation type="journal article" date="2015" name="Fish Shellfish Immunol.">
        <title>Early steps in the European eel (Anguilla anguilla)-Vibrio vulnificus interaction in the gills: Role of the RtxA13 toxin.</title>
        <authorList>
            <person name="Callol A."/>
            <person name="Pajuelo D."/>
            <person name="Ebbesson L."/>
            <person name="Teles M."/>
            <person name="MacKenzie S."/>
            <person name="Amaro C."/>
        </authorList>
    </citation>
    <scope>NUCLEOTIDE SEQUENCE</scope>
</reference>
<name>A0A0E9R8G5_ANGAN</name>
<dbReference type="EMBL" id="GBXM01083188">
    <property type="protein sequence ID" value="JAH25389.1"/>
    <property type="molecule type" value="Transcribed_RNA"/>
</dbReference>
<protein>
    <submittedName>
        <fullName evidence="2">Uncharacterized protein</fullName>
    </submittedName>
</protein>
<evidence type="ECO:0000256" key="1">
    <source>
        <dbReference type="SAM" id="MobiDB-lite"/>
    </source>
</evidence>
<accession>A0A0E9R8G5</accession>
<reference evidence="2" key="1">
    <citation type="submission" date="2014-11" db="EMBL/GenBank/DDBJ databases">
        <authorList>
            <person name="Amaro Gonzalez C."/>
        </authorList>
    </citation>
    <scope>NUCLEOTIDE SEQUENCE</scope>
</reference>
<sequence>MAYTQRRNTMRKTQQRQGAAQVKGNMGSGRVRVKLKT</sequence>
<evidence type="ECO:0000313" key="2">
    <source>
        <dbReference type="EMBL" id="JAH25389.1"/>
    </source>
</evidence>
<feature type="region of interest" description="Disordered" evidence="1">
    <location>
        <begin position="1"/>
        <end position="37"/>
    </location>
</feature>
<dbReference type="AlphaFoldDB" id="A0A0E9R8G5"/>
<proteinExistence type="predicted"/>
<organism evidence="2">
    <name type="scientific">Anguilla anguilla</name>
    <name type="common">European freshwater eel</name>
    <name type="synonym">Muraena anguilla</name>
    <dbReference type="NCBI Taxonomy" id="7936"/>
    <lineage>
        <taxon>Eukaryota</taxon>
        <taxon>Metazoa</taxon>
        <taxon>Chordata</taxon>
        <taxon>Craniata</taxon>
        <taxon>Vertebrata</taxon>
        <taxon>Euteleostomi</taxon>
        <taxon>Actinopterygii</taxon>
        <taxon>Neopterygii</taxon>
        <taxon>Teleostei</taxon>
        <taxon>Anguilliformes</taxon>
        <taxon>Anguillidae</taxon>
        <taxon>Anguilla</taxon>
    </lineage>
</organism>